<evidence type="ECO:0000256" key="6">
    <source>
        <dbReference type="ARBA" id="ARBA00025295"/>
    </source>
</evidence>
<evidence type="ECO:0000256" key="1">
    <source>
        <dbReference type="ARBA" id="ARBA00008069"/>
    </source>
</evidence>
<evidence type="ECO:0000256" key="3">
    <source>
        <dbReference type="ARBA" id="ARBA00022741"/>
    </source>
</evidence>
<dbReference type="PANTHER" id="PTHR11895:SF151">
    <property type="entry name" value="GLUTAMYL-TRNA(GLN) AMIDOTRANSFERASE SUBUNIT A"/>
    <property type="match status" value="1"/>
</dbReference>
<feature type="active site" description="Acyl-ester intermediate" evidence="8">
    <location>
        <position position="175"/>
    </location>
</feature>
<evidence type="ECO:0000256" key="5">
    <source>
        <dbReference type="ARBA" id="ARBA00022917"/>
    </source>
</evidence>
<evidence type="ECO:0000256" key="8">
    <source>
        <dbReference type="HAMAP-Rule" id="MF_00120"/>
    </source>
</evidence>
<keyword evidence="5 8" id="KW-0648">Protein biosynthesis</keyword>
<evidence type="ECO:0000256" key="7">
    <source>
        <dbReference type="ARBA" id="ARBA00047407"/>
    </source>
</evidence>
<dbReference type="Proteomes" id="UP001595843">
    <property type="component" value="Unassembled WGS sequence"/>
</dbReference>
<dbReference type="PROSITE" id="PS00571">
    <property type="entry name" value="AMIDASES"/>
    <property type="match status" value="1"/>
</dbReference>
<feature type="active site" description="Charge relay system" evidence="8">
    <location>
        <position position="151"/>
    </location>
</feature>
<evidence type="ECO:0000256" key="2">
    <source>
        <dbReference type="ARBA" id="ARBA00022598"/>
    </source>
</evidence>
<organism evidence="10 11">
    <name type="scientific">Salinithrix halophila</name>
    <dbReference type="NCBI Taxonomy" id="1485204"/>
    <lineage>
        <taxon>Bacteria</taxon>
        <taxon>Bacillati</taxon>
        <taxon>Bacillota</taxon>
        <taxon>Bacilli</taxon>
        <taxon>Bacillales</taxon>
        <taxon>Thermoactinomycetaceae</taxon>
        <taxon>Salinithrix</taxon>
    </lineage>
</organism>
<evidence type="ECO:0000313" key="10">
    <source>
        <dbReference type="EMBL" id="MFC4077625.1"/>
    </source>
</evidence>
<dbReference type="EMBL" id="JBHSAP010000015">
    <property type="protein sequence ID" value="MFC4077625.1"/>
    <property type="molecule type" value="Genomic_DNA"/>
</dbReference>
<dbReference type="InterPro" id="IPR000120">
    <property type="entry name" value="Amidase"/>
</dbReference>
<dbReference type="NCBIfam" id="TIGR00132">
    <property type="entry name" value="gatA"/>
    <property type="match status" value="1"/>
</dbReference>
<comment type="similarity">
    <text evidence="1 8">Belongs to the amidase family. GatA subfamily.</text>
</comment>
<accession>A0ABV8JH26</accession>
<name>A0ABV8JH26_9BACL</name>
<proteinExistence type="inferred from homology"/>
<feature type="active site" description="Charge relay system" evidence="8">
    <location>
        <position position="76"/>
    </location>
</feature>
<dbReference type="InterPro" id="IPR036928">
    <property type="entry name" value="AS_sf"/>
</dbReference>
<dbReference type="InterPro" id="IPR004412">
    <property type="entry name" value="GatA"/>
</dbReference>
<dbReference type="EC" id="6.3.5.7" evidence="8"/>
<keyword evidence="3 8" id="KW-0547">Nucleotide-binding</keyword>
<comment type="subunit">
    <text evidence="8">Heterotrimer of A, B and C subunits.</text>
</comment>
<dbReference type="InterPro" id="IPR020556">
    <property type="entry name" value="Amidase_CS"/>
</dbReference>
<dbReference type="InterPro" id="IPR023631">
    <property type="entry name" value="Amidase_dom"/>
</dbReference>
<dbReference type="RefSeq" id="WP_380705433.1">
    <property type="nucleotide sequence ID" value="NZ_JBHSAP010000015.1"/>
</dbReference>
<feature type="domain" description="Amidase" evidence="9">
    <location>
        <begin position="24"/>
        <end position="462"/>
    </location>
</feature>
<comment type="caution">
    <text evidence="10">The sequence shown here is derived from an EMBL/GenBank/DDBJ whole genome shotgun (WGS) entry which is preliminary data.</text>
</comment>
<keyword evidence="11" id="KW-1185">Reference proteome</keyword>
<keyword evidence="2 8" id="KW-0436">Ligase</keyword>
<comment type="function">
    <text evidence="6 8">Allows the formation of correctly charged Gln-tRNA(Gln) through the transamidation of misacylated Glu-tRNA(Gln) in organisms which lack glutaminyl-tRNA synthetase. The reaction takes place in the presence of glutamine and ATP through an activated gamma-phospho-Glu-tRNA(Gln).</text>
</comment>
<dbReference type="Gene3D" id="3.90.1300.10">
    <property type="entry name" value="Amidase signature (AS) domain"/>
    <property type="match status" value="1"/>
</dbReference>
<sequence>MSLLKEPIHEIHKKLKNKDLTASDLLDASLVRIRETEEKLGAFLQLDEEGARLRANQLDAQTGDLGLLTAIPMGIKDNISTRGVRTTAGSKILGDYTPVYDAAVMEKLAEAGANMVGKMNMDEFGMGSSNENSGFHRAVNPWDLERVPGGSSGGAAAAVASGQVQFALGSDTGGSIRQPAAFCGVVGLKPTYGRVSRYGLIAFASSLDQIGPLTRNVEDAAAVMQAISGYDERDSTSADVGVPDYLSALTGDIKGLKVAVPKELLKKGVAEGVKEKVKEALKVLESLGAVVDEVSLPHVEYAVATYYLLAPAEASSNLARYDGVRYGVRVEGDNLIDMFNRTRSAGFGDEVKRRIMLGTYALSSGYYDAYYLKAQKVRTLIRRDFESIFTDYDVVVGPTAPTTAFTFGENTKDPLTMYMNDICTVPVSLAGLPAVSVPCGLSQGLPVGLQIVGKPFDEAGVLKVAHAFEAHSERLPEPMTGGGAS</sequence>
<gene>
    <name evidence="8 10" type="primary">gatA</name>
    <name evidence="10" type="ORF">ACFOUO_12535</name>
</gene>
<dbReference type="Pfam" id="PF01425">
    <property type="entry name" value="Amidase"/>
    <property type="match status" value="1"/>
</dbReference>
<keyword evidence="4 8" id="KW-0067">ATP-binding</keyword>
<dbReference type="PANTHER" id="PTHR11895">
    <property type="entry name" value="TRANSAMIDASE"/>
    <property type="match status" value="1"/>
</dbReference>
<evidence type="ECO:0000259" key="9">
    <source>
        <dbReference type="Pfam" id="PF01425"/>
    </source>
</evidence>
<protein>
    <recommendedName>
        <fullName evidence="8">Glutamyl-tRNA(Gln) amidotransferase subunit A</fullName>
        <shortName evidence="8">Glu-ADT subunit A</shortName>
        <ecNumber evidence="8">6.3.5.7</ecNumber>
    </recommendedName>
</protein>
<dbReference type="SUPFAM" id="SSF75304">
    <property type="entry name" value="Amidase signature (AS) enzymes"/>
    <property type="match status" value="1"/>
</dbReference>
<comment type="catalytic activity">
    <reaction evidence="7 8">
        <text>L-glutamyl-tRNA(Gln) + L-glutamine + ATP + H2O = L-glutaminyl-tRNA(Gln) + L-glutamate + ADP + phosphate + H(+)</text>
        <dbReference type="Rhea" id="RHEA:17521"/>
        <dbReference type="Rhea" id="RHEA-COMP:9681"/>
        <dbReference type="Rhea" id="RHEA-COMP:9684"/>
        <dbReference type="ChEBI" id="CHEBI:15377"/>
        <dbReference type="ChEBI" id="CHEBI:15378"/>
        <dbReference type="ChEBI" id="CHEBI:29985"/>
        <dbReference type="ChEBI" id="CHEBI:30616"/>
        <dbReference type="ChEBI" id="CHEBI:43474"/>
        <dbReference type="ChEBI" id="CHEBI:58359"/>
        <dbReference type="ChEBI" id="CHEBI:78520"/>
        <dbReference type="ChEBI" id="CHEBI:78521"/>
        <dbReference type="ChEBI" id="CHEBI:456216"/>
        <dbReference type="EC" id="6.3.5.7"/>
    </reaction>
</comment>
<evidence type="ECO:0000256" key="4">
    <source>
        <dbReference type="ARBA" id="ARBA00022840"/>
    </source>
</evidence>
<evidence type="ECO:0000313" key="11">
    <source>
        <dbReference type="Proteomes" id="UP001595843"/>
    </source>
</evidence>
<dbReference type="HAMAP" id="MF_00120">
    <property type="entry name" value="GatA"/>
    <property type="match status" value="1"/>
</dbReference>
<reference evidence="11" key="1">
    <citation type="journal article" date="2019" name="Int. J. Syst. Evol. Microbiol.">
        <title>The Global Catalogue of Microorganisms (GCM) 10K type strain sequencing project: providing services to taxonomists for standard genome sequencing and annotation.</title>
        <authorList>
            <consortium name="The Broad Institute Genomics Platform"/>
            <consortium name="The Broad Institute Genome Sequencing Center for Infectious Disease"/>
            <person name="Wu L."/>
            <person name="Ma J."/>
        </authorList>
    </citation>
    <scope>NUCLEOTIDE SEQUENCE [LARGE SCALE GENOMIC DNA]</scope>
    <source>
        <strain evidence="11">IBRC-M 10813</strain>
    </source>
</reference>